<feature type="non-terminal residue" evidence="1">
    <location>
        <position position="1"/>
    </location>
</feature>
<comment type="caution">
    <text evidence="1">The sequence shown here is derived from an EMBL/GenBank/DDBJ whole genome shotgun (WGS) entry which is preliminary data.</text>
</comment>
<dbReference type="SUPFAM" id="SSF48452">
    <property type="entry name" value="TPR-like"/>
    <property type="match status" value="1"/>
</dbReference>
<sequence length="183" mass="19860">AATPAEAERLFDLADDRFAAAAQRQPDRSDALAVWAGDLVARAAACDDPDEAERLHGLADAVFAQALRVHPRHYDIMCDRVAALIALAHRADDLDAADAVLARAEEACRAALALVPDETYTFGCIAALRGRTEDCREALEAAERAATLPPAEHVAADEDLAAVRGELWFRELLERRRPRGMAH</sequence>
<organism evidence="1 2">
    <name type="scientific">Rhodoplanes elegans</name>
    <dbReference type="NCBI Taxonomy" id="29408"/>
    <lineage>
        <taxon>Bacteria</taxon>
        <taxon>Pseudomonadati</taxon>
        <taxon>Pseudomonadota</taxon>
        <taxon>Alphaproteobacteria</taxon>
        <taxon>Hyphomicrobiales</taxon>
        <taxon>Nitrobacteraceae</taxon>
        <taxon>Rhodoplanes</taxon>
    </lineage>
</organism>
<dbReference type="InterPro" id="IPR011990">
    <property type="entry name" value="TPR-like_helical_dom_sf"/>
</dbReference>
<gene>
    <name evidence="1" type="ORF">CH338_28080</name>
</gene>
<dbReference type="AlphaFoldDB" id="A0A327JV52"/>
<evidence type="ECO:0000313" key="2">
    <source>
        <dbReference type="Proteomes" id="UP000248863"/>
    </source>
</evidence>
<dbReference type="EMBL" id="NPEU01000644">
    <property type="protein sequence ID" value="RAI29951.1"/>
    <property type="molecule type" value="Genomic_DNA"/>
</dbReference>
<name>A0A327JV52_9BRAD</name>
<accession>A0A327JV52</accession>
<dbReference type="RefSeq" id="WP_170146087.1">
    <property type="nucleotide sequence ID" value="NZ_NPEU01000644.1"/>
</dbReference>
<protein>
    <submittedName>
        <fullName evidence="1">Uncharacterized protein</fullName>
    </submittedName>
</protein>
<reference evidence="1 2" key="1">
    <citation type="submission" date="2017-07" db="EMBL/GenBank/DDBJ databases">
        <title>Draft Genome Sequences of Select Purple Nonsulfur Bacteria.</title>
        <authorList>
            <person name="Lasarre B."/>
            <person name="Mckinlay J.B."/>
        </authorList>
    </citation>
    <scope>NUCLEOTIDE SEQUENCE [LARGE SCALE GENOMIC DNA]</scope>
    <source>
        <strain evidence="1 2">DSM 11907</strain>
    </source>
</reference>
<proteinExistence type="predicted"/>
<dbReference type="Gene3D" id="1.25.40.10">
    <property type="entry name" value="Tetratricopeptide repeat domain"/>
    <property type="match status" value="1"/>
</dbReference>
<evidence type="ECO:0000313" key="1">
    <source>
        <dbReference type="EMBL" id="RAI29951.1"/>
    </source>
</evidence>
<dbReference type="Proteomes" id="UP000248863">
    <property type="component" value="Unassembled WGS sequence"/>
</dbReference>
<keyword evidence="2" id="KW-1185">Reference proteome</keyword>